<protein>
    <submittedName>
        <fullName evidence="2">Uncharacterized protein</fullName>
    </submittedName>
</protein>
<sequence>MKPKAKPSGADNLIMAIAVLSVISIACALVTAYLIQQTLDAFQSSHAMVGLITDSGLVFDDKNTERQLSSATRALMNTRDISVALAFGSTFVIAGVIARSVKLPPRR</sequence>
<dbReference type="EMBL" id="LR797386">
    <property type="protein sequence ID" value="CAB4212868.1"/>
    <property type="molecule type" value="Genomic_DNA"/>
</dbReference>
<accession>A0A6J5SGD9</accession>
<evidence type="ECO:0000313" key="2">
    <source>
        <dbReference type="EMBL" id="CAB4212868.1"/>
    </source>
</evidence>
<keyword evidence="1" id="KW-0812">Transmembrane</keyword>
<gene>
    <name evidence="2" type="ORF">UFOVP1435_39</name>
    <name evidence="3" type="ORF">UFOVP1530_29</name>
</gene>
<feature type="transmembrane region" description="Helical" evidence="1">
    <location>
        <begin position="12"/>
        <end position="35"/>
    </location>
</feature>
<feature type="transmembrane region" description="Helical" evidence="1">
    <location>
        <begin position="81"/>
        <end position="101"/>
    </location>
</feature>
<proteinExistence type="predicted"/>
<evidence type="ECO:0000256" key="1">
    <source>
        <dbReference type="SAM" id="Phobius"/>
    </source>
</evidence>
<name>A0A6J5SGD9_9CAUD</name>
<evidence type="ECO:0000313" key="3">
    <source>
        <dbReference type="EMBL" id="CAB5227985.1"/>
    </source>
</evidence>
<reference evidence="2" key="1">
    <citation type="submission" date="2020-05" db="EMBL/GenBank/DDBJ databases">
        <authorList>
            <person name="Chiriac C."/>
            <person name="Salcher M."/>
            <person name="Ghai R."/>
            <person name="Kavagutti S V."/>
        </authorList>
    </citation>
    <scope>NUCLEOTIDE SEQUENCE</scope>
</reference>
<keyword evidence="1" id="KW-1133">Transmembrane helix</keyword>
<dbReference type="EMBL" id="LR798379">
    <property type="protein sequence ID" value="CAB5227985.1"/>
    <property type="molecule type" value="Genomic_DNA"/>
</dbReference>
<dbReference type="PROSITE" id="PS51257">
    <property type="entry name" value="PROKAR_LIPOPROTEIN"/>
    <property type="match status" value="1"/>
</dbReference>
<organism evidence="2">
    <name type="scientific">uncultured Caudovirales phage</name>
    <dbReference type="NCBI Taxonomy" id="2100421"/>
    <lineage>
        <taxon>Viruses</taxon>
        <taxon>Duplodnaviria</taxon>
        <taxon>Heunggongvirae</taxon>
        <taxon>Uroviricota</taxon>
        <taxon>Caudoviricetes</taxon>
        <taxon>Peduoviridae</taxon>
        <taxon>Maltschvirus</taxon>
        <taxon>Maltschvirus maltsch</taxon>
    </lineage>
</organism>
<keyword evidence="1" id="KW-0472">Membrane</keyword>